<accession>A0ABQ7PY59</accession>
<reference evidence="2 3" key="1">
    <citation type="submission" date="2021-06" db="EMBL/GenBank/DDBJ databases">
        <title>A haploid diamondback moth (Plutella xylostella L.) genome assembly resolves 31 chromosomes and identifies a diamide resistance mutation.</title>
        <authorList>
            <person name="Ward C.M."/>
            <person name="Perry K.D."/>
            <person name="Baker G."/>
            <person name="Powis K."/>
            <person name="Heckel D.G."/>
            <person name="Baxter S.W."/>
        </authorList>
    </citation>
    <scope>NUCLEOTIDE SEQUENCE [LARGE SCALE GENOMIC DNA]</scope>
    <source>
        <strain evidence="2 3">LV</strain>
        <tissue evidence="2">Single pupa</tissue>
    </source>
</reference>
<sequence>MANVKNTNKRTLNIYYQNVGGLRTKCLDFYNGIASHDYDIVLITETWLQNDILDSELCNASYDIFRSDRNLALSGKKTGGGVMICCKRELNATVHTDTSCDLTELLYVSIPPNSLGTSTNLHIIIAYIPPNKPRELPARLDDVRQVMSRLIESNLIDNFLLIGDFNLPFIEWSEDNYTLLHQGSIDAQTAAEQLITDLEFYSLKQYNLVVNNNNKILDLCFSNTHLLVTRCHDPILKEGMHHPSLSLQIPDLFLKPLVECRASTYNFQKGDYANINKFLMETDWENLLRGTIDNKINNFYSVLHKSFDKFIPKITPKNKHYPIWFSRPLIKVIREKNKAHKKWIKYNNARDYDEFSTLRARQHRIQNKCFENYTQHIEEGIKKNPKLFWKYVKSKRNSSNYPASFTYNNKTYNDGHSICTAFNTFFESVFTPASNTRVDDVPCSQDTTSDNLCDLQVSEYTVKGILSSIDKTKGSGCDGIHSIFLSQCAESLAFPITHIFNDCLQQGICPQIWKQAYITPVHKKGSKSCIDNYRPISKLNILSKLLEKVVYNSIYPTLTRAISERQHGFMKNRSTTSNLTSFTDFVLNGMEKGGQVDVVYTDFEKAFDRVDHIILLAKLQALGIRGNLFRWVQSYLSNRSQAVVLGGFKSDFISIPSGVPQGSHLGPLFYNVYIHDINSCFQNSHHLLYADDKKVYMKIRSIEDCILLQNDLTNLQTYYDRNNIAISIGKCQCISFTRKHKPISFNYNFNNVTVQRVELVRDLGVWLDSKMLMSHHVGITFSKAYRNLGFVLRTCKAFKNVNSLLVVYYAYVRSILEYASPIWSPCYITYKQKIERTQKIFLKHLNFRNKIRFNDYTENCRHFNLLTLDERRSLMDMSLLYDLLRGRLDCPELLARLALAAPRRRTRHTPLLHVPPHSTNYAQNAVLSRLPRLYNKKFSEVDIFSGSKLLFKNNIKKVILT</sequence>
<dbReference type="Gene3D" id="3.60.10.10">
    <property type="entry name" value="Endonuclease/exonuclease/phosphatase"/>
    <property type="match status" value="1"/>
</dbReference>
<proteinExistence type="predicted"/>
<dbReference type="PRINTS" id="PR01345">
    <property type="entry name" value="CERVTRCPTASE"/>
</dbReference>
<protein>
    <recommendedName>
        <fullName evidence="1">Reverse transcriptase domain-containing protein</fullName>
    </recommendedName>
</protein>
<dbReference type="InterPro" id="IPR043502">
    <property type="entry name" value="DNA/RNA_pol_sf"/>
</dbReference>
<dbReference type="InterPro" id="IPR000477">
    <property type="entry name" value="RT_dom"/>
</dbReference>
<dbReference type="SUPFAM" id="SSF56219">
    <property type="entry name" value="DNase I-like"/>
    <property type="match status" value="1"/>
</dbReference>
<dbReference type="PANTHER" id="PTHR47510:SF3">
    <property type="entry name" value="ENDO_EXONUCLEASE_PHOSPHATASE DOMAIN-CONTAINING PROTEIN"/>
    <property type="match status" value="1"/>
</dbReference>
<dbReference type="SUPFAM" id="SSF56672">
    <property type="entry name" value="DNA/RNA polymerases"/>
    <property type="match status" value="1"/>
</dbReference>
<name>A0ABQ7PY59_PLUXY</name>
<evidence type="ECO:0000313" key="3">
    <source>
        <dbReference type="Proteomes" id="UP000823941"/>
    </source>
</evidence>
<dbReference type="Pfam" id="PF14529">
    <property type="entry name" value="Exo_endo_phos_2"/>
    <property type="match status" value="1"/>
</dbReference>
<dbReference type="CDD" id="cd01650">
    <property type="entry name" value="RT_nLTR_like"/>
    <property type="match status" value="1"/>
</dbReference>
<dbReference type="InterPro" id="IPR036691">
    <property type="entry name" value="Endo/exonu/phosph_ase_sf"/>
</dbReference>
<dbReference type="PROSITE" id="PS50878">
    <property type="entry name" value="RT_POL"/>
    <property type="match status" value="1"/>
</dbReference>
<keyword evidence="3" id="KW-1185">Reference proteome</keyword>
<dbReference type="InterPro" id="IPR005135">
    <property type="entry name" value="Endo/exonuclease/phosphatase"/>
</dbReference>
<dbReference type="EMBL" id="JAHIBW010000026">
    <property type="protein sequence ID" value="KAG7297439.1"/>
    <property type="molecule type" value="Genomic_DNA"/>
</dbReference>
<dbReference type="PANTHER" id="PTHR47510">
    <property type="entry name" value="REVERSE TRANSCRIPTASE DOMAIN-CONTAINING PROTEIN"/>
    <property type="match status" value="1"/>
</dbReference>
<organism evidence="2 3">
    <name type="scientific">Plutella xylostella</name>
    <name type="common">Diamondback moth</name>
    <name type="synonym">Plutella maculipennis</name>
    <dbReference type="NCBI Taxonomy" id="51655"/>
    <lineage>
        <taxon>Eukaryota</taxon>
        <taxon>Metazoa</taxon>
        <taxon>Ecdysozoa</taxon>
        <taxon>Arthropoda</taxon>
        <taxon>Hexapoda</taxon>
        <taxon>Insecta</taxon>
        <taxon>Pterygota</taxon>
        <taxon>Neoptera</taxon>
        <taxon>Endopterygota</taxon>
        <taxon>Lepidoptera</taxon>
        <taxon>Glossata</taxon>
        <taxon>Ditrysia</taxon>
        <taxon>Yponomeutoidea</taxon>
        <taxon>Plutellidae</taxon>
        <taxon>Plutella</taxon>
    </lineage>
</organism>
<dbReference type="Pfam" id="PF00078">
    <property type="entry name" value="RVT_1"/>
    <property type="match status" value="1"/>
</dbReference>
<gene>
    <name evidence="2" type="ORF">JYU34_019427</name>
</gene>
<evidence type="ECO:0000259" key="1">
    <source>
        <dbReference type="PROSITE" id="PS50878"/>
    </source>
</evidence>
<dbReference type="Proteomes" id="UP000823941">
    <property type="component" value="Chromosome 26"/>
</dbReference>
<comment type="caution">
    <text evidence="2">The sequence shown here is derived from an EMBL/GenBank/DDBJ whole genome shotgun (WGS) entry which is preliminary data.</text>
</comment>
<evidence type="ECO:0000313" key="2">
    <source>
        <dbReference type="EMBL" id="KAG7297439.1"/>
    </source>
</evidence>
<feature type="domain" description="Reverse transcriptase" evidence="1">
    <location>
        <begin position="502"/>
        <end position="754"/>
    </location>
</feature>